<name>A0A6G0TC41_APHGL</name>
<evidence type="ECO:0008006" key="8">
    <source>
        <dbReference type="Google" id="ProtNLM"/>
    </source>
</evidence>
<dbReference type="PANTHER" id="PTHR23507">
    <property type="entry name" value="ZGC:174356"/>
    <property type="match status" value="1"/>
</dbReference>
<keyword evidence="3 5" id="KW-1133">Transmembrane helix</keyword>
<dbReference type="Pfam" id="PF07690">
    <property type="entry name" value="MFS_1"/>
    <property type="match status" value="1"/>
</dbReference>
<dbReference type="InterPro" id="IPR036259">
    <property type="entry name" value="MFS_trans_sf"/>
</dbReference>
<feature type="transmembrane region" description="Helical" evidence="5">
    <location>
        <begin position="368"/>
        <end position="388"/>
    </location>
</feature>
<dbReference type="GO" id="GO:0022857">
    <property type="term" value="F:transmembrane transporter activity"/>
    <property type="evidence" value="ECO:0007669"/>
    <property type="project" value="InterPro"/>
</dbReference>
<evidence type="ECO:0000256" key="3">
    <source>
        <dbReference type="ARBA" id="ARBA00022989"/>
    </source>
</evidence>
<feature type="transmembrane region" description="Helical" evidence="5">
    <location>
        <begin position="238"/>
        <end position="258"/>
    </location>
</feature>
<accession>A0A6G0TC41</accession>
<protein>
    <recommendedName>
        <fullName evidence="8">Major facilitator superfamily (MFS) profile domain-containing protein</fullName>
    </recommendedName>
</protein>
<feature type="transmembrane region" description="Helical" evidence="5">
    <location>
        <begin position="278"/>
        <end position="302"/>
    </location>
</feature>
<proteinExistence type="predicted"/>
<comment type="caution">
    <text evidence="6">The sequence shown here is derived from an EMBL/GenBank/DDBJ whole genome shotgun (WGS) entry which is preliminary data.</text>
</comment>
<gene>
    <name evidence="6" type="ORF">AGLY_010968</name>
</gene>
<dbReference type="SUPFAM" id="SSF103473">
    <property type="entry name" value="MFS general substrate transporter"/>
    <property type="match status" value="1"/>
</dbReference>
<feature type="transmembrane region" description="Helical" evidence="5">
    <location>
        <begin position="122"/>
        <end position="143"/>
    </location>
</feature>
<feature type="transmembrane region" description="Helical" evidence="5">
    <location>
        <begin position="309"/>
        <end position="329"/>
    </location>
</feature>
<reference evidence="6 7" key="1">
    <citation type="submission" date="2019-08" db="EMBL/GenBank/DDBJ databases">
        <title>The genome of the soybean aphid Biotype 1, its phylome, world population structure and adaptation to the North American continent.</title>
        <authorList>
            <person name="Giordano R."/>
            <person name="Donthu R.K."/>
            <person name="Hernandez A.G."/>
            <person name="Wright C.L."/>
            <person name="Zimin A.V."/>
        </authorList>
    </citation>
    <scope>NUCLEOTIDE SEQUENCE [LARGE SCALE GENOMIC DNA]</scope>
    <source>
        <tissue evidence="6">Whole aphids</tissue>
    </source>
</reference>
<dbReference type="GO" id="GO:0016020">
    <property type="term" value="C:membrane"/>
    <property type="evidence" value="ECO:0007669"/>
    <property type="project" value="UniProtKB-SubCell"/>
</dbReference>
<dbReference type="InterPro" id="IPR011701">
    <property type="entry name" value="MFS"/>
</dbReference>
<feature type="transmembrane region" description="Helical" evidence="5">
    <location>
        <begin position="400"/>
        <end position="421"/>
    </location>
</feature>
<dbReference type="OrthoDB" id="419734at2759"/>
<sequence>MGCYVEIVTLLYSMSLAMSAFFQNNLLLRKACNSSVPFGDCTDGEAHAQHVVSVIYSWKAFIQYTIPIVLIILAGPWSDSHGRRRKPLILLPIIGQVLTDSLCILNVYFWNWPPQIAALFEAITPGLFGARNMFWVGVISYVSDTCKNESRTLKFGIINAIYTISTLVGTGLAGFLNVGLGFYGAFLVPIMLNLIAFTVCIILINDTSKPYDKNVVWLKPKYFMESYLSVFKGSDKNYSITLVALLACQAVLVGRIGGEYAVTYLFMRYKFKWYEVQYSYFAAYKMLMIFVGTLFSVTVLSYRLKINDAIIGYIACTFDILAAVCYVFVAEPWQLYIIPLVDFFHGTALTISTSLTSKIVDNEKLGRINSVQGLMSTIMSFVVVSLYSETYNLTFEYLPSAVFLLNIILTFPLLIIFMILYCKSKHMWTAKETT</sequence>
<feature type="transmembrane region" description="Helical" evidence="5">
    <location>
        <begin position="335"/>
        <end position="356"/>
    </location>
</feature>
<feature type="transmembrane region" description="Helical" evidence="5">
    <location>
        <begin position="89"/>
        <end position="110"/>
    </location>
</feature>
<comment type="subcellular location">
    <subcellularLocation>
        <location evidence="1">Membrane</location>
        <topology evidence="1">Multi-pass membrane protein</topology>
    </subcellularLocation>
</comment>
<evidence type="ECO:0000256" key="2">
    <source>
        <dbReference type="ARBA" id="ARBA00022692"/>
    </source>
</evidence>
<evidence type="ECO:0000256" key="1">
    <source>
        <dbReference type="ARBA" id="ARBA00004141"/>
    </source>
</evidence>
<dbReference type="PANTHER" id="PTHR23507:SF1">
    <property type="entry name" value="FI18259P1-RELATED"/>
    <property type="match status" value="1"/>
</dbReference>
<feature type="transmembrane region" description="Helical" evidence="5">
    <location>
        <begin position="155"/>
        <end position="176"/>
    </location>
</feature>
<keyword evidence="4 5" id="KW-0472">Membrane</keyword>
<evidence type="ECO:0000256" key="4">
    <source>
        <dbReference type="ARBA" id="ARBA00023136"/>
    </source>
</evidence>
<evidence type="ECO:0000313" key="6">
    <source>
        <dbReference type="EMBL" id="KAE9530506.1"/>
    </source>
</evidence>
<feature type="transmembrane region" description="Helical" evidence="5">
    <location>
        <begin position="182"/>
        <end position="204"/>
    </location>
</feature>
<dbReference type="EMBL" id="VYZN01000042">
    <property type="protein sequence ID" value="KAE9530506.1"/>
    <property type="molecule type" value="Genomic_DNA"/>
</dbReference>
<dbReference type="Proteomes" id="UP000475862">
    <property type="component" value="Unassembled WGS sequence"/>
</dbReference>
<evidence type="ECO:0000313" key="7">
    <source>
        <dbReference type="Proteomes" id="UP000475862"/>
    </source>
</evidence>
<dbReference type="AlphaFoldDB" id="A0A6G0TC41"/>
<keyword evidence="2 5" id="KW-0812">Transmembrane</keyword>
<keyword evidence="7" id="KW-1185">Reference proteome</keyword>
<dbReference type="Gene3D" id="1.20.1250.20">
    <property type="entry name" value="MFS general substrate transporter like domains"/>
    <property type="match status" value="1"/>
</dbReference>
<organism evidence="6 7">
    <name type="scientific">Aphis glycines</name>
    <name type="common">Soybean aphid</name>
    <dbReference type="NCBI Taxonomy" id="307491"/>
    <lineage>
        <taxon>Eukaryota</taxon>
        <taxon>Metazoa</taxon>
        <taxon>Ecdysozoa</taxon>
        <taxon>Arthropoda</taxon>
        <taxon>Hexapoda</taxon>
        <taxon>Insecta</taxon>
        <taxon>Pterygota</taxon>
        <taxon>Neoptera</taxon>
        <taxon>Paraneoptera</taxon>
        <taxon>Hemiptera</taxon>
        <taxon>Sternorrhyncha</taxon>
        <taxon>Aphidomorpha</taxon>
        <taxon>Aphidoidea</taxon>
        <taxon>Aphididae</taxon>
        <taxon>Aphidini</taxon>
        <taxon>Aphis</taxon>
        <taxon>Aphis</taxon>
    </lineage>
</organism>
<feature type="transmembrane region" description="Helical" evidence="5">
    <location>
        <begin position="60"/>
        <end position="77"/>
    </location>
</feature>
<evidence type="ECO:0000256" key="5">
    <source>
        <dbReference type="SAM" id="Phobius"/>
    </source>
</evidence>